<comment type="subcellular location">
    <subcellularLocation>
        <location evidence="2">Cytoplasm</location>
    </subcellularLocation>
    <subcellularLocation>
        <location evidence="1">Nucleus</location>
    </subcellularLocation>
</comment>
<dbReference type="Proteomes" id="UP000266841">
    <property type="component" value="Unassembled WGS sequence"/>
</dbReference>
<dbReference type="Gene3D" id="1.25.40.570">
    <property type="match status" value="1"/>
</dbReference>
<keyword evidence="4" id="KW-0736">Signalosome</keyword>
<evidence type="ECO:0000256" key="3">
    <source>
        <dbReference type="ARBA" id="ARBA00022490"/>
    </source>
</evidence>
<feature type="domain" description="PCI" evidence="7">
    <location>
        <begin position="365"/>
        <end position="430"/>
    </location>
</feature>
<dbReference type="OrthoDB" id="422427at2759"/>
<evidence type="ECO:0000313" key="9">
    <source>
        <dbReference type="EMBL" id="EJK68160.1"/>
    </source>
</evidence>
<comment type="caution">
    <text evidence="9">The sequence shown here is derived from an EMBL/GenBank/DDBJ whole genome shotgun (WGS) entry which is preliminary data.</text>
</comment>
<keyword evidence="10" id="KW-1185">Reference proteome</keyword>
<evidence type="ECO:0000259" key="7">
    <source>
        <dbReference type="Pfam" id="PF01399"/>
    </source>
</evidence>
<evidence type="ECO:0000256" key="4">
    <source>
        <dbReference type="ARBA" id="ARBA00022790"/>
    </source>
</evidence>
<dbReference type="Pfam" id="PF01399">
    <property type="entry name" value="PCI"/>
    <property type="match status" value="1"/>
</dbReference>
<dbReference type="EMBL" id="AGNL01011910">
    <property type="protein sequence ID" value="EJK68160.1"/>
    <property type="molecule type" value="Genomic_DNA"/>
</dbReference>
<feature type="compositionally biased region" description="Basic and acidic residues" evidence="6">
    <location>
        <begin position="508"/>
        <end position="519"/>
    </location>
</feature>
<evidence type="ECO:0000256" key="2">
    <source>
        <dbReference type="ARBA" id="ARBA00004496"/>
    </source>
</evidence>
<feature type="region of interest" description="Disordered" evidence="6">
    <location>
        <begin position="497"/>
        <end position="538"/>
    </location>
</feature>
<dbReference type="GO" id="GO:0008180">
    <property type="term" value="C:COP9 signalosome"/>
    <property type="evidence" value="ECO:0007669"/>
    <property type="project" value="UniProtKB-KW"/>
</dbReference>
<dbReference type="InterPro" id="IPR045135">
    <property type="entry name" value="Rpn7_N"/>
</dbReference>
<accession>K0SS00</accession>
<organism evidence="9 10">
    <name type="scientific">Thalassiosira oceanica</name>
    <name type="common">Marine diatom</name>
    <dbReference type="NCBI Taxonomy" id="159749"/>
    <lineage>
        <taxon>Eukaryota</taxon>
        <taxon>Sar</taxon>
        <taxon>Stramenopiles</taxon>
        <taxon>Ochrophyta</taxon>
        <taxon>Bacillariophyta</taxon>
        <taxon>Coscinodiscophyceae</taxon>
        <taxon>Thalassiosirophycidae</taxon>
        <taxon>Thalassiosirales</taxon>
        <taxon>Thalassiosiraceae</taxon>
        <taxon>Thalassiosira</taxon>
    </lineage>
</organism>
<dbReference type="eggNOG" id="KOG0686">
    <property type="taxonomic scope" value="Eukaryota"/>
</dbReference>
<evidence type="ECO:0000256" key="6">
    <source>
        <dbReference type="SAM" id="MobiDB-lite"/>
    </source>
</evidence>
<dbReference type="PANTHER" id="PTHR14145:SF2">
    <property type="entry name" value="COP9 SIGNALOSOME COMPLEX SUBUNIT 1"/>
    <property type="match status" value="1"/>
</dbReference>
<keyword evidence="3" id="KW-0963">Cytoplasm</keyword>
<evidence type="ECO:0000256" key="5">
    <source>
        <dbReference type="ARBA" id="ARBA00023242"/>
    </source>
</evidence>
<reference evidence="9 10" key="1">
    <citation type="journal article" date="2012" name="Genome Biol.">
        <title>Genome and low-iron response of an oceanic diatom adapted to chronic iron limitation.</title>
        <authorList>
            <person name="Lommer M."/>
            <person name="Specht M."/>
            <person name="Roy A.S."/>
            <person name="Kraemer L."/>
            <person name="Andreson R."/>
            <person name="Gutowska M.A."/>
            <person name="Wolf J."/>
            <person name="Bergner S.V."/>
            <person name="Schilhabel M.B."/>
            <person name="Klostermeier U.C."/>
            <person name="Beiko R.G."/>
            <person name="Rosenstiel P."/>
            <person name="Hippler M."/>
            <person name="Laroche J."/>
        </authorList>
    </citation>
    <scope>NUCLEOTIDE SEQUENCE [LARGE SCALE GENOMIC DNA]</scope>
    <source>
        <strain evidence="9 10">CCMP1005</strain>
    </source>
</reference>
<dbReference type="OMA" id="HKILYAR"/>
<keyword evidence="5" id="KW-0539">Nucleus</keyword>
<dbReference type="Pfam" id="PF10602">
    <property type="entry name" value="RPN7"/>
    <property type="match status" value="1"/>
</dbReference>
<dbReference type="InterPro" id="IPR019585">
    <property type="entry name" value="Rpn7/CSN1"/>
</dbReference>
<dbReference type="InterPro" id="IPR000717">
    <property type="entry name" value="PCI_dom"/>
</dbReference>
<gene>
    <name evidence="9" type="ORF">THAOC_10683</name>
</gene>
<protein>
    <submittedName>
        <fullName evidence="9">Uncharacterized protein</fullName>
    </submittedName>
</protein>
<feature type="domain" description="26S proteasome regulatory subunit Rpn7 N-terminal" evidence="8">
    <location>
        <begin position="141"/>
        <end position="322"/>
    </location>
</feature>
<sequence length="562" mass="60600">MSAPPQPPPFDVHAYTSRYPVDSETRLQRLLHVAHRFDDGAAGGGRSDVTRDALSLAVAQMRAAGNYRRYAEEYGAVAECGTPAGGGGDDAGAPMMSPVRPAQMHAAMTSPCDFSCKISLRKTAPERKTTRHIIQHYLPYDSEFVRTARLDAAAKAEVLEARLASAQSQLLKDSIRSAMLALAEFHWERGELKDAWRRVARSREFCSGGRQHTQVCLMLIELSVDLREWGSVRDAISRAEHTVMSSDGEHGGGLDPLFHAKLRAAGGLAHLAEGRYAEAARSFTSVSTELTGQFASVVSAEDIALYGGLLGLATMDRAGLHAHVIDGPFKGRLELVPNMREALRHYSKAEYGACLSLLQTAVLPDLLIDIHLHAHAPILLGMISDRCMVQYFRPYSSVSLAKMGAVFGCDADEMMSAVSRLVASGGVDGSGLGEGARIDSLRKTLSVESPGAVERRARRRARVRAAKMGVEFARNAEGIVLRASCVEAGVVIQGERRGGGGWRGRGGRGREGGGDRPDAGFEDLNGSDDDSSGDLDREVAMAVAYGDYEEMDVDLVNPNEEY</sequence>
<dbReference type="GO" id="GO:0005737">
    <property type="term" value="C:cytoplasm"/>
    <property type="evidence" value="ECO:0007669"/>
    <property type="project" value="UniProtKB-SubCell"/>
</dbReference>
<dbReference type="AlphaFoldDB" id="K0SS00"/>
<name>K0SS00_THAOC</name>
<proteinExistence type="predicted"/>
<evidence type="ECO:0000256" key="1">
    <source>
        <dbReference type="ARBA" id="ARBA00004123"/>
    </source>
</evidence>
<dbReference type="PANTHER" id="PTHR14145">
    <property type="entry name" value="26S PROTESOME SUBUNIT 6"/>
    <property type="match status" value="1"/>
</dbReference>
<evidence type="ECO:0000313" key="10">
    <source>
        <dbReference type="Proteomes" id="UP000266841"/>
    </source>
</evidence>
<evidence type="ECO:0000259" key="8">
    <source>
        <dbReference type="Pfam" id="PF10602"/>
    </source>
</evidence>